<reference evidence="1" key="1">
    <citation type="submission" date="2019-09" db="EMBL/GenBank/DDBJ databases">
        <title>Genomic analysis of Haloferax sp. CBA1149.</title>
        <authorList>
            <person name="Roh S.W."/>
        </authorList>
    </citation>
    <scope>NUCLEOTIDE SEQUENCE</scope>
    <source>
        <strain evidence="1">CBA1149</strain>
    </source>
</reference>
<sequence length="79" mass="9162">MSRYVASFEINSKTDSYAARRILERVFDTVREESSNVRKGSDDTSELLESFKTLQDAAKRPTAGKLEIIYEQYDDEFEN</sequence>
<organism evidence="1">
    <name type="scientific">Haloferax sp. CBA1149</name>
    <dbReference type="NCBI Taxonomy" id="2650753"/>
    <lineage>
        <taxon>Archaea</taxon>
        <taxon>Methanobacteriati</taxon>
        <taxon>Methanobacteriota</taxon>
        <taxon>Stenosarchaea group</taxon>
        <taxon>Halobacteria</taxon>
        <taxon>Halobacteriales</taxon>
        <taxon>Haloferacaceae</taxon>
        <taxon>Haloferax</taxon>
    </lineage>
</organism>
<comment type="caution">
    <text evidence="1">The sequence shown here is derived from an EMBL/GenBank/DDBJ whole genome shotgun (WGS) entry which is preliminary data.</text>
</comment>
<proteinExistence type="predicted"/>
<name>A0A643JZH2_9EURY</name>
<dbReference type="RefSeq" id="WP_151139696.1">
    <property type="nucleotide sequence ID" value="NZ_VZUS01000004.1"/>
</dbReference>
<dbReference type="EMBL" id="VZUS01000004">
    <property type="protein sequence ID" value="KAB1185320.1"/>
    <property type="molecule type" value="Genomic_DNA"/>
</dbReference>
<gene>
    <name evidence="1" type="ORF">Hfx1149_14765</name>
</gene>
<dbReference type="AlphaFoldDB" id="A0A643JZH2"/>
<accession>A0A643JZH2</accession>
<evidence type="ECO:0000313" key="1">
    <source>
        <dbReference type="EMBL" id="KAB1185320.1"/>
    </source>
</evidence>
<protein>
    <submittedName>
        <fullName evidence="1">Uncharacterized protein</fullName>
    </submittedName>
</protein>